<name>A0A485KB11_9STRA</name>
<dbReference type="EMBL" id="VJMH01000150">
    <property type="protein sequence ID" value="KAF0718416.1"/>
    <property type="molecule type" value="Genomic_DNA"/>
</dbReference>
<evidence type="ECO:0000313" key="3">
    <source>
        <dbReference type="Proteomes" id="UP000332933"/>
    </source>
</evidence>
<gene>
    <name evidence="2" type="primary">Aste57867_1711</name>
    <name evidence="1" type="ORF">As57867_001709</name>
    <name evidence="2" type="ORF">ASTE57867_1711</name>
</gene>
<evidence type="ECO:0000313" key="2">
    <source>
        <dbReference type="EMBL" id="VFT78922.1"/>
    </source>
</evidence>
<keyword evidence="3" id="KW-1185">Reference proteome</keyword>
<protein>
    <submittedName>
        <fullName evidence="2">Aste57867_1711 protein</fullName>
    </submittedName>
</protein>
<dbReference type="PANTHER" id="PTHR31827">
    <property type="entry name" value="EMB|CAB89363.1"/>
    <property type="match status" value="1"/>
</dbReference>
<dbReference type="PANTHER" id="PTHR31827:SF1">
    <property type="entry name" value="EMB|CAB89363.1"/>
    <property type="match status" value="1"/>
</dbReference>
<sequence length="210" mass="23388">MCTTTTTSSASTCEFCHQPGLFAGKCAQHRYRIRCSHLHCVNQAYARNLCVQHGGKAQCQFQGCTGNVRRFGFCGKHSQEHRQLKLCLEDGCDKVAHSGQRCVKHGGGRQCKWSGCSQYSRHQGYCTTHFRQVQQHPLASCMTSDTDAVKTEVVDSIMSSEEMDMLLSCFVKSEVELIQPLATDAWPFGPMDVLDLLDNWNSSGPIVCEL</sequence>
<evidence type="ECO:0000313" key="1">
    <source>
        <dbReference type="EMBL" id="KAF0718416.1"/>
    </source>
</evidence>
<dbReference type="EMBL" id="CAADRA010000150">
    <property type="protein sequence ID" value="VFT78922.1"/>
    <property type="molecule type" value="Genomic_DNA"/>
</dbReference>
<dbReference type="Proteomes" id="UP000332933">
    <property type="component" value="Unassembled WGS sequence"/>
</dbReference>
<proteinExistence type="predicted"/>
<accession>A0A485KB11</accession>
<reference evidence="2 3" key="1">
    <citation type="submission" date="2019-03" db="EMBL/GenBank/DDBJ databases">
        <authorList>
            <person name="Gaulin E."/>
            <person name="Dumas B."/>
        </authorList>
    </citation>
    <scope>NUCLEOTIDE SEQUENCE [LARGE SCALE GENOMIC DNA]</scope>
    <source>
        <strain evidence="2">CBS 568.67</strain>
    </source>
</reference>
<organism evidence="2 3">
    <name type="scientific">Aphanomyces stellatus</name>
    <dbReference type="NCBI Taxonomy" id="120398"/>
    <lineage>
        <taxon>Eukaryota</taxon>
        <taxon>Sar</taxon>
        <taxon>Stramenopiles</taxon>
        <taxon>Oomycota</taxon>
        <taxon>Saprolegniomycetes</taxon>
        <taxon>Saprolegniales</taxon>
        <taxon>Verrucalvaceae</taxon>
        <taxon>Aphanomyces</taxon>
    </lineage>
</organism>
<reference evidence="1" key="2">
    <citation type="submission" date="2019-06" db="EMBL/GenBank/DDBJ databases">
        <title>Genomics analysis of Aphanomyces spp. identifies a new class of oomycete effector associated with host adaptation.</title>
        <authorList>
            <person name="Gaulin E."/>
        </authorList>
    </citation>
    <scope>NUCLEOTIDE SEQUENCE</scope>
    <source>
        <strain evidence="1">CBS 578.67</strain>
    </source>
</reference>
<dbReference type="OrthoDB" id="73726at2759"/>
<dbReference type="AlphaFoldDB" id="A0A485KB11"/>